<reference evidence="1 2" key="1">
    <citation type="submission" date="2019-07" db="EMBL/GenBank/DDBJ databases">
        <title>Genome assembly of Bacillus simplex strain GGC-P6A.</title>
        <authorList>
            <person name="Jennings M.E."/>
            <person name="Barton H.A."/>
        </authorList>
    </citation>
    <scope>NUCLEOTIDE SEQUENCE [LARGE SCALE GENOMIC DNA]</scope>
    <source>
        <strain evidence="1 2">GGC-P6A</strain>
    </source>
</reference>
<name>A0A8B5XV44_9BACI</name>
<comment type="caution">
    <text evidence="1">The sequence shown here is derived from an EMBL/GenBank/DDBJ whole genome shotgun (WGS) entry which is preliminary data.</text>
</comment>
<accession>A0A8B5XV44</accession>
<evidence type="ECO:0000313" key="2">
    <source>
        <dbReference type="Proteomes" id="UP000317770"/>
    </source>
</evidence>
<dbReference type="AlphaFoldDB" id="A0A8B5XV44"/>
<sequence length="62" mass="7222">MDLKKFTTLLPNDWLAKTPQSLALRRHGRQSAERDWISGINWNDFIMNKLAGNQLTSNLFTF</sequence>
<organism evidence="1 2">
    <name type="scientific">Peribacillus simplex</name>
    <dbReference type="NCBI Taxonomy" id="1478"/>
    <lineage>
        <taxon>Bacteria</taxon>
        <taxon>Bacillati</taxon>
        <taxon>Bacillota</taxon>
        <taxon>Bacilli</taxon>
        <taxon>Bacillales</taxon>
        <taxon>Bacillaceae</taxon>
        <taxon>Peribacillus</taxon>
    </lineage>
</organism>
<protein>
    <submittedName>
        <fullName evidence="1">Uncharacterized protein</fullName>
    </submittedName>
</protein>
<dbReference type="RefSeq" id="WP_144479607.1">
    <property type="nucleotide sequence ID" value="NZ_JARMTY010000032.1"/>
</dbReference>
<proteinExistence type="predicted"/>
<gene>
    <name evidence="1" type="ORF">FQP34_18275</name>
</gene>
<evidence type="ECO:0000313" key="1">
    <source>
        <dbReference type="EMBL" id="TVX78506.1"/>
    </source>
</evidence>
<dbReference type="Proteomes" id="UP000317770">
    <property type="component" value="Unassembled WGS sequence"/>
</dbReference>
<dbReference type="EMBL" id="VNKI01000009">
    <property type="protein sequence ID" value="TVX78506.1"/>
    <property type="molecule type" value="Genomic_DNA"/>
</dbReference>